<feature type="compositionally biased region" description="Low complexity" evidence="2">
    <location>
        <begin position="103"/>
        <end position="137"/>
    </location>
</feature>
<protein>
    <recommendedName>
        <fullName evidence="3">BHLH domain-containing protein</fullName>
    </recommendedName>
</protein>
<keyword evidence="1" id="KW-0175">Coiled coil</keyword>
<feature type="domain" description="BHLH" evidence="3">
    <location>
        <begin position="179"/>
        <end position="252"/>
    </location>
</feature>
<dbReference type="PANTHER" id="PTHR47336:SF2">
    <property type="entry name" value="TRANSCRIPTION FACTOR HMS1-RELATED"/>
    <property type="match status" value="1"/>
</dbReference>
<feature type="region of interest" description="Disordered" evidence="2">
    <location>
        <begin position="103"/>
        <end position="186"/>
    </location>
</feature>
<accession>A0A370TD65</accession>
<dbReference type="GO" id="GO:0046983">
    <property type="term" value="F:protein dimerization activity"/>
    <property type="evidence" value="ECO:0007669"/>
    <property type="project" value="InterPro"/>
</dbReference>
<gene>
    <name evidence="4" type="ORF">BP5553_08853</name>
</gene>
<dbReference type="OrthoDB" id="2133190at2759"/>
<dbReference type="EMBL" id="NPIC01000010">
    <property type="protein sequence ID" value="RDL32397.1"/>
    <property type="molecule type" value="Genomic_DNA"/>
</dbReference>
<feature type="compositionally biased region" description="Polar residues" evidence="2">
    <location>
        <begin position="160"/>
        <end position="171"/>
    </location>
</feature>
<feature type="compositionally biased region" description="Basic and acidic residues" evidence="2">
    <location>
        <begin position="139"/>
        <end position="148"/>
    </location>
</feature>
<evidence type="ECO:0000313" key="4">
    <source>
        <dbReference type="EMBL" id="RDL32397.1"/>
    </source>
</evidence>
<dbReference type="InterPro" id="IPR052099">
    <property type="entry name" value="Regulatory_TF_Diverse"/>
</dbReference>
<feature type="coiled-coil region" evidence="1">
    <location>
        <begin position="242"/>
        <end position="269"/>
    </location>
</feature>
<comment type="caution">
    <text evidence="4">The sequence shown here is derived from an EMBL/GenBank/DDBJ whole genome shotgun (WGS) entry which is preliminary data.</text>
</comment>
<feature type="compositionally biased region" description="Acidic residues" evidence="2">
    <location>
        <begin position="215"/>
        <end position="226"/>
    </location>
</feature>
<dbReference type="RefSeq" id="XP_031866119.1">
    <property type="nucleotide sequence ID" value="XM_032017476.1"/>
</dbReference>
<sequence>MDSQLFDQFLEECWSAEPCDSEPVSTGSDLCPNYMWFNQYNPLPFDFEDLQSFGDPESCHLSTSSSPPEFALPSPISDVSHTPEDRLDQKSFIDPWLIPTAFENNNNTTTPAAPRNSPILSPPSLASSPSSSESNSPWDVDRDVETKRSKPTAAIRTGEGRSQSSETSRGKSASPIGKRQNSSHNLIEKRYRNNLNSKINALRDSIPSLRFAGKEEEEGEDAMDSDAGERRKAQKCNKGIILDKAIQYIAELEKEARRLRNENSGQQMIVKGRIPNYLMLGLDKAIAYA</sequence>
<dbReference type="PROSITE" id="PS50888">
    <property type="entry name" value="BHLH"/>
    <property type="match status" value="1"/>
</dbReference>
<name>A0A370TD65_9HELO</name>
<proteinExistence type="predicted"/>
<organism evidence="4 5">
    <name type="scientific">Venustampulla echinocandica</name>
    <dbReference type="NCBI Taxonomy" id="2656787"/>
    <lineage>
        <taxon>Eukaryota</taxon>
        <taxon>Fungi</taxon>
        <taxon>Dikarya</taxon>
        <taxon>Ascomycota</taxon>
        <taxon>Pezizomycotina</taxon>
        <taxon>Leotiomycetes</taxon>
        <taxon>Helotiales</taxon>
        <taxon>Pleuroascaceae</taxon>
        <taxon>Venustampulla</taxon>
    </lineage>
</organism>
<dbReference type="SMART" id="SM00353">
    <property type="entry name" value="HLH"/>
    <property type="match status" value="1"/>
</dbReference>
<evidence type="ECO:0000259" key="3">
    <source>
        <dbReference type="PROSITE" id="PS50888"/>
    </source>
</evidence>
<dbReference type="PANTHER" id="PTHR47336">
    <property type="entry name" value="TRANSCRIPTION FACTOR HMS1-RELATED"/>
    <property type="match status" value="1"/>
</dbReference>
<evidence type="ECO:0000313" key="5">
    <source>
        <dbReference type="Proteomes" id="UP000254866"/>
    </source>
</evidence>
<dbReference type="STRING" id="2656787.A0A370TD65"/>
<dbReference type="InterPro" id="IPR036638">
    <property type="entry name" value="HLH_DNA-bd_sf"/>
</dbReference>
<feature type="region of interest" description="Disordered" evidence="2">
    <location>
        <begin position="212"/>
        <end position="231"/>
    </location>
</feature>
<keyword evidence="5" id="KW-1185">Reference proteome</keyword>
<evidence type="ECO:0000256" key="2">
    <source>
        <dbReference type="SAM" id="MobiDB-lite"/>
    </source>
</evidence>
<dbReference type="Pfam" id="PF00010">
    <property type="entry name" value="HLH"/>
    <property type="match status" value="1"/>
</dbReference>
<dbReference type="InterPro" id="IPR011598">
    <property type="entry name" value="bHLH_dom"/>
</dbReference>
<feature type="region of interest" description="Disordered" evidence="2">
    <location>
        <begin position="56"/>
        <end position="83"/>
    </location>
</feature>
<evidence type="ECO:0000256" key="1">
    <source>
        <dbReference type="SAM" id="Coils"/>
    </source>
</evidence>
<dbReference type="GeneID" id="43601702"/>
<dbReference type="Gene3D" id="4.10.280.10">
    <property type="entry name" value="Helix-loop-helix DNA-binding domain"/>
    <property type="match status" value="1"/>
</dbReference>
<dbReference type="SUPFAM" id="SSF47459">
    <property type="entry name" value="HLH, helix-loop-helix DNA-binding domain"/>
    <property type="match status" value="1"/>
</dbReference>
<dbReference type="AlphaFoldDB" id="A0A370TD65"/>
<dbReference type="Proteomes" id="UP000254866">
    <property type="component" value="Unassembled WGS sequence"/>
</dbReference>
<reference evidence="4 5" key="1">
    <citation type="journal article" date="2018" name="IMA Fungus">
        <title>IMA Genome-F 9: Draft genome sequence of Annulohypoxylon stygium, Aspergillus mulundensis, Berkeleyomyces basicola (syn. Thielaviopsis basicola), Ceratocystis smalleyi, two Cercospora beticola strains, Coleophoma cylindrospora, Fusarium fracticaudum, Phialophora cf. hyalina, and Morchella septimelata.</title>
        <authorList>
            <person name="Wingfield B.D."/>
            <person name="Bills G.F."/>
            <person name="Dong Y."/>
            <person name="Huang W."/>
            <person name="Nel W.J."/>
            <person name="Swalarsk-Parry B.S."/>
            <person name="Vaghefi N."/>
            <person name="Wilken P.M."/>
            <person name="An Z."/>
            <person name="de Beer Z.W."/>
            <person name="De Vos L."/>
            <person name="Chen L."/>
            <person name="Duong T.A."/>
            <person name="Gao Y."/>
            <person name="Hammerbacher A."/>
            <person name="Kikkert J.R."/>
            <person name="Li Y."/>
            <person name="Li H."/>
            <person name="Li K."/>
            <person name="Li Q."/>
            <person name="Liu X."/>
            <person name="Ma X."/>
            <person name="Naidoo K."/>
            <person name="Pethybridge S.J."/>
            <person name="Sun J."/>
            <person name="Steenkamp E.T."/>
            <person name="van der Nest M.A."/>
            <person name="van Wyk S."/>
            <person name="Wingfield M.J."/>
            <person name="Xiong C."/>
            <person name="Yue Q."/>
            <person name="Zhang X."/>
        </authorList>
    </citation>
    <scope>NUCLEOTIDE SEQUENCE [LARGE SCALE GENOMIC DNA]</scope>
    <source>
        <strain evidence="4 5">BP 5553</strain>
    </source>
</reference>